<dbReference type="RefSeq" id="WP_090539755.1">
    <property type="nucleotide sequence ID" value="NZ_FOYD01000008.1"/>
</dbReference>
<reference evidence="2 3" key="1">
    <citation type="submission" date="2016-10" db="EMBL/GenBank/DDBJ databases">
        <authorList>
            <person name="de Groot N.N."/>
        </authorList>
    </citation>
    <scope>NUCLEOTIDE SEQUENCE [LARGE SCALE GENOMIC DNA]</scope>
    <source>
        <strain evidence="2 3">JCM 18415</strain>
    </source>
</reference>
<evidence type="ECO:0000313" key="2">
    <source>
        <dbReference type="EMBL" id="SFQ85972.1"/>
    </source>
</evidence>
<name>A0A1I6BYG8_9GAMM</name>
<dbReference type="Proteomes" id="UP000242815">
    <property type="component" value="Unassembled WGS sequence"/>
</dbReference>
<dbReference type="AlphaFoldDB" id="A0A1I6BYG8"/>
<dbReference type="EMBL" id="FOYD01000008">
    <property type="protein sequence ID" value="SFQ85972.1"/>
    <property type="molecule type" value="Genomic_DNA"/>
</dbReference>
<evidence type="ECO:0000313" key="3">
    <source>
        <dbReference type="Proteomes" id="UP000242815"/>
    </source>
</evidence>
<feature type="compositionally biased region" description="Basic and acidic residues" evidence="1">
    <location>
        <begin position="41"/>
        <end position="51"/>
    </location>
</feature>
<protein>
    <recommendedName>
        <fullName evidence="4">Phosphotransferase system, HPr-related protein</fullName>
    </recommendedName>
</protein>
<organism evidence="2 3">
    <name type="scientific">Halopseudomonas formosensis</name>
    <dbReference type="NCBI Taxonomy" id="1002526"/>
    <lineage>
        <taxon>Bacteria</taxon>
        <taxon>Pseudomonadati</taxon>
        <taxon>Pseudomonadota</taxon>
        <taxon>Gammaproteobacteria</taxon>
        <taxon>Pseudomonadales</taxon>
        <taxon>Pseudomonadaceae</taxon>
        <taxon>Halopseudomonas</taxon>
    </lineage>
</organism>
<feature type="compositionally biased region" description="Basic and acidic residues" evidence="1">
    <location>
        <begin position="16"/>
        <end position="29"/>
    </location>
</feature>
<accession>A0A1I6BYG8</accession>
<feature type="compositionally biased region" description="Basic and acidic residues" evidence="1">
    <location>
        <begin position="79"/>
        <end position="89"/>
    </location>
</feature>
<dbReference type="STRING" id="1002526.SAMN05216578_108110"/>
<feature type="compositionally biased region" description="Basic and acidic residues" evidence="1">
    <location>
        <begin position="111"/>
        <end position="129"/>
    </location>
</feature>
<evidence type="ECO:0008006" key="4">
    <source>
        <dbReference type="Google" id="ProtNLM"/>
    </source>
</evidence>
<proteinExistence type="predicted"/>
<gene>
    <name evidence="2" type="ORF">SAMN05216578_108110</name>
</gene>
<evidence type="ECO:0000256" key="1">
    <source>
        <dbReference type="SAM" id="MobiDB-lite"/>
    </source>
</evidence>
<feature type="region of interest" description="Disordered" evidence="1">
    <location>
        <begin position="1"/>
        <end position="157"/>
    </location>
</feature>
<dbReference type="OrthoDB" id="7026815at2"/>
<sequence>MNRDRHEPDEQFLTESARRQVEQDYRDAPTDSPMGPIGEVPSRHEAGDRSAEAGLTEAAIPGHGPTADDAAPETLMPDDGARSPQERGPVEPAADTELEEVPANRIGAGKGLDEAELARRKPLDGKPWDGDPAQPLEPETTVERPLASDPKDEPGPG</sequence>